<dbReference type="Pfam" id="PF00106">
    <property type="entry name" value="adh_short"/>
    <property type="match status" value="1"/>
</dbReference>
<dbReference type="EMBL" id="JAUCMV010000001">
    <property type="protein sequence ID" value="KAK0423048.1"/>
    <property type="molecule type" value="Genomic_DNA"/>
</dbReference>
<protein>
    <submittedName>
        <fullName evidence="1">Uncharacterized protein</fullName>
    </submittedName>
</protein>
<organism evidence="1 2">
    <name type="scientific">Steinernema hermaphroditum</name>
    <dbReference type="NCBI Taxonomy" id="289476"/>
    <lineage>
        <taxon>Eukaryota</taxon>
        <taxon>Metazoa</taxon>
        <taxon>Ecdysozoa</taxon>
        <taxon>Nematoda</taxon>
        <taxon>Chromadorea</taxon>
        <taxon>Rhabditida</taxon>
        <taxon>Tylenchina</taxon>
        <taxon>Panagrolaimomorpha</taxon>
        <taxon>Strongyloidoidea</taxon>
        <taxon>Steinernematidae</taxon>
        <taxon>Steinernema</taxon>
    </lineage>
</organism>
<dbReference type="Gene3D" id="3.40.50.720">
    <property type="entry name" value="NAD(P)-binding Rossmann-like Domain"/>
    <property type="match status" value="1"/>
</dbReference>
<dbReference type="PANTHER" id="PTHR44147:SF2">
    <property type="entry name" value="DEHYDROGENASE_REDUCTASE SDR FAMILY MEMBER 1"/>
    <property type="match status" value="1"/>
</dbReference>
<accession>A0AA39M6Y3</accession>
<dbReference type="PANTHER" id="PTHR44147">
    <property type="entry name" value="DEHYDROGENASE/REDUCTASE SDR FAMILY MEMBER 1"/>
    <property type="match status" value="1"/>
</dbReference>
<sequence length="632" mass="68311">MPFKLLSGQVALVTGASRGIGKGIAVQLGEAGATVYVTGRPPAKQEGISQILNLPTLEQTAQEITKRGGKGIAVFCDHSDPEEVRKLFERIEKEQNGRLDILVNNAYAGVTTVASGAASKFYLDDPSVFEIINNVGLKNHYICSVYAARLMVPRKKGFIVTLSSEGGIAHLFGVAYGVGKSACDRLAADMAHELFDSNICSISLMPGAVKTELIMSAPLDDNVKKYFVNGESIEFSGKCVVALATDPRLMEKTGHILNTTELAKEYNLTDLDRRRPHSEVFDKYRNYLVAMNDVRAPKNLLQAEKSDSGILAINTSVFVAHDVDSSELLLQFKALPLLLSIAEPSGREQNSTEVRLTKEEIVNNQMQYIYNLLKEKLLQETGAHHSRARRMVPVAAAGVVLASSSGGAGAGIGTGSALAGVGMGKAALIGGGAFVGGVDVGVGGVGGAKIHEILTSFAIEDQDLFELQTLNGAFLGNHDCERRQATRTLSMMAAKFHYDLLCTLQAECQKQYDEGFAMPLSLILDTSTDDQGNMYVVFMLRFVVKHVPQLELFRMMLLEGERAIDIFEAFLRAIEQSKYIWKKFSSDPVPDIDAIFTHGLIAMGSDGASVMVAVNNGLPPPLSFAALLFVYS</sequence>
<comment type="caution">
    <text evidence="1">The sequence shown here is derived from an EMBL/GenBank/DDBJ whole genome shotgun (WGS) entry which is preliminary data.</text>
</comment>
<proteinExistence type="predicted"/>
<dbReference type="Proteomes" id="UP001175271">
    <property type="component" value="Unassembled WGS sequence"/>
</dbReference>
<keyword evidence="2" id="KW-1185">Reference proteome</keyword>
<name>A0AA39M6Y3_9BILA</name>
<dbReference type="SUPFAM" id="SSF51735">
    <property type="entry name" value="NAD(P)-binding Rossmann-fold domains"/>
    <property type="match status" value="1"/>
</dbReference>
<gene>
    <name evidence="1" type="ORF">QR680_007942</name>
</gene>
<evidence type="ECO:0000313" key="2">
    <source>
        <dbReference type="Proteomes" id="UP001175271"/>
    </source>
</evidence>
<dbReference type="InterPro" id="IPR002347">
    <property type="entry name" value="SDR_fam"/>
</dbReference>
<dbReference type="PRINTS" id="PR00081">
    <property type="entry name" value="GDHRDH"/>
</dbReference>
<evidence type="ECO:0000313" key="1">
    <source>
        <dbReference type="EMBL" id="KAK0423048.1"/>
    </source>
</evidence>
<reference evidence="1" key="1">
    <citation type="submission" date="2023-06" db="EMBL/GenBank/DDBJ databases">
        <title>Genomic analysis of the entomopathogenic nematode Steinernema hermaphroditum.</title>
        <authorList>
            <person name="Schwarz E.M."/>
            <person name="Heppert J.K."/>
            <person name="Baniya A."/>
            <person name="Schwartz H.T."/>
            <person name="Tan C.-H."/>
            <person name="Antoshechkin I."/>
            <person name="Sternberg P.W."/>
            <person name="Goodrich-Blair H."/>
            <person name="Dillman A.R."/>
        </authorList>
    </citation>
    <scope>NUCLEOTIDE SEQUENCE</scope>
    <source>
        <strain evidence="1">PS9179</strain>
        <tissue evidence="1">Whole animal</tissue>
    </source>
</reference>
<dbReference type="AlphaFoldDB" id="A0AA39M6Y3"/>
<dbReference type="InterPro" id="IPR036291">
    <property type="entry name" value="NAD(P)-bd_dom_sf"/>
</dbReference>